<evidence type="ECO:0000313" key="1">
    <source>
        <dbReference type="EMBL" id="AAF10917.1"/>
    </source>
</evidence>
<dbReference type="SUPFAM" id="SSF51556">
    <property type="entry name" value="Metallo-dependent hydrolases"/>
    <property type="match status" value="1"/>
</dbReference>
<dbReference type="EMBL" id="AE000513">
    <property type="protein sequence ID" value="AAF10917.1"/>
    <property type="molecule type" value="Genomic_DNA"/>
</dbReference>
<dbReference type="PANTHER" id="PTHR10443:SF12">
    <property type="entry name" value="DIPEPTIDASE"/>
    <property type="match status" value="1"/>
</dbReference>
<dbReference type="GO" id="GO:0070573">
    <property type="term" value="F:metallodipeptidase activity"/>
    <property type="evidence" value="ECO:0007669"/>
    <property type="project" value="InterPro"/>
</dbReference>
<dbReference type="KEGG" id="dra:DR_1346"/>
<dbReference type="PROSITE" id="PS51365">
    <property type="entry name" value="RENAL_DIPEPTIDASE_2"/>
    <property type="match status" value="1"/>
</dbReference>
<dbReference type="PATRIC" id="fig|243230.17.peg.1543"/>
<dbReference type="GO" id="GO:0006508">
    <property type="term" value="P:proteolysis"/>
    <property type="evidence" value="ECO:0007669"/>
    <property type="project" value="InterPro"/>
</dbReference>
<dbReference type="OrthoDB" id="9804920at2"/>
<dbReference type="InterPro" id="IPR008257">
    <property type="entry name" value="Pept_M19"/>
</dbReference>
<proteinExistence type="predicted"/>
<dbReference type="Proteomes" id="UP000002524">
    <property type="component" value="Chromosome 1"/>
</dbReference>
<accession>Q9RUN8</accession>
<dbReference type="Pfam" id="PF01244">
    <property type="entry name" value="Peptidase_M19"/>
    <property type="match status" value="1"/>
</dbReference>
<name>Q9RUN8_DEIRA</name>
<dbReference type="PaxDb" id="243230-DR_1346"/>
<dbReference type="InterPro" id="IPR032466">
    <property type="entry name" value="Metal_Hydrolase"/>
</dbReference>
<keyword evidence="2" id="KW-1185">Reference proteome</keyword>
<dbReference type="eggNOG" id="COG2355">
    <property type="taxonomic scope" value="Bacteria"/>
</dbReference>
<organism evidence="1 2">
    <name type="scientific">Deinococcus radiodurans (strain ATCC 13939 / DSM 20539 / JCM 16871 / CCUG 27074 / LMG 4051 / NBRC 15346 / NCIMB 9279 / VKM B-1422 / R1)</name>
    <dbReference type="NCBI Taxonomy" id="243230"/>
    <lineage>
        <taxon>Bacteria</taxon>
        <taxon>Thermotogati</taxon>
        <taxon>Deinococcota</taxon>
        <taxon>Deinococci</taxon>
        <taxon>Deinococcales</taxon>
        <taxon>Deinococcaceae</taxon>
        <taxon>Deinococcus</taxon>
    </lineage>
</organism>
<sequence length="160" mass="17619">MQAMRDLGLTLDASHLDDVSFWDAAELGVRMVSTHANARALVPGNRQLSDEMARHIVSTGGVLGMVVHSKFTRPGWRPGAERAPLGDLVRHAEHFAALVGWEHLGLGSDLDGGFGAEKTPAGIDRYRDLTRFLDLLPQEAQAGVRGENWQRWLLEHLFSS</sequence>
<dbReference type="SMR" id="Q9RUN8"/>
<dbReference type="EnsemblBacteria" id="AAF10917">
    <property type="protein sequence ID" value="AAF10917"/>
    <property type="gene ID" value="DR_1346"/>
</dbReference>
<dbReference type="Gene3D" id="3.20.20.140">
    <property type="entry name" value="Metal-dependent hydrolases"/>
    <property type="match status" value="1"/>
</dbReference>
<gene>
    <name evidence="1" type="ordered locus">DR_1346</name>
</gene>
<protein>
    <submittedName>
        <fullName evidence="1">Peptidase, putative</fullName>
    </submittedName>
</protein>
<dbReference type="PIR" id="C75406">
    <property type="entry name" value="C75406"/>
</dbReference>
<evidence type="ECO:0000313" key="2">
    <source>
        <dbReference type="Proteomes" id="UP000002524"/>
    </source>
</evidence>
<dbReference type="InParanoid" id="Q9RUN8"/>
<dbReference type="STRING" id="243230.DR_1346"/>
<dbReference type="HOGENOM" id="CLU_1649364_0_0_0"/>
<reference evidence="1 2" key="1">
    <citation type="journal article" date="1999" name="Science">
        <title>Genome sequence of the radioresistant bacterium Deinococcus radiodurans R1.</title>
        <authorList>
            <person name="White O."/>
            <person name="Eisen J.A."/>
            <person name="Heidelberg J.F."/>
            <person name="Hickey E.K."/>
            <person name="Peterson J.D."/>
            <person name="Dodson R.J."/>
            <person name="Haft D.H."/>
            <person name="Gwinn M.L."/>
            <person name="Nelson W.C."/>
            <person name="Richardson D.L."/>
            <person name="Moffat K.S."/>
            <person name="Qin H."/>
            <person name="Jiang L."/>
            <person name="Pamphile W."/>
            <person name="Crosby M."/>
            <person name="Shen M."/>
            <person name="Vamathevan J.J."/>
            <person name="Lam P."/>
            <person name="McDonald L."/>
            <person name="Utterback T."/>
            <person name="Zalewski C."/>
            <person name="Makarova K.S."/>
            <person name="Aravind L."/>
            <person name="Daly M.J."/>
            <person name="Minton K.W."/>
            <person name="Fleischmann R.D."/>
            <person name="Ketchum K.A."/>
            <person name="Nelson K.E."/>
            <person name="Salzberg S."/>
            <person name="Smith H.O."/>
            <person name="Venter J.C."/>
            <person name="Fraser C.M."/>
        </authorList>
    </citation>
    <scope>NUCLEOTIDE SEQUENCE [LARGE SCALE GENOMIC DNA]</scope>
    <source>
        <strain evidence="2">ATCC 13939 / DSM 20539 / JCM 16871 / LMG 4051 / NBRC 15346 / NCIMB 9279 / R1 / VKM B-1422</strain>
    </source>
</reference>
<dbReference type="AlphaFoldDB" id="Q9RUN8"/>
<dbReference type="PANTHER" id="PTHR10443">
    <property type="entry name" value="MICROSOMAL DIPEPTIDASE"/>
    <property type="match status" value="1"/>
</dbReference>